<protein>
    <submittedName>
        <fullName evidence="2">TrfA protein</fullName>
    </submittedName>
</protein>
<gene>
    <name evidence="2" type="ORF">CR103_15645</name>
</gene>
<sequence length="331" mass="37507">MTFMNETDMTATNAGIPSDISPVTPVPRRRRAPTVVKSTPAVQAAKSRAVKTDNSPQMGLDLWPDTVRGIPNAALRGSLFSISQIRPTAKKRELIAAVDGIEVRVKGERFNQSDLDVWEELIHLARGKALGDRVQFSSNALLKALDRGTGGTQHEQLAEDIMRLRSTSVEIRWVKEGKRFAGGLISEYFYDENLQAYVVVFSEKMLKLFSEGYTRVDWEQRKRLKSNNLAKWLHAFYSSHAEPFDYKVETIRDLCGSKSDQRLTDFRKQLRVAVEKLKSIGALLEWKIDPKSDLVSVRKKPSASQARHLEKRKERENNAAFNAPQVGFEQF</sequence>
<accession>A0A2G8SYP1</accession>
<dbReference type="Proteomes" id="UP000228593">
    <property type="component" value="Unassembled WGS sequence"/>
</dbReference>
<dbReference type="OrthoDB" id="8481003at2"/>
<feature type="compositionally biased region" description="Polar residues" evidence="1">
    <location>
        <begin position="1"/>
        <end position="15"/>
    </location>
</feature>
<feature type="region of interest" description="Disordered" evidence="1">
    <location>
        <begin position="1"/>
        <end position="57"/>
    </location>
</feature>
<dbReference type="Pfam" id="PF07042">
    <property type="entry name" value="TrfA"/>
    <property type="match status" value="1"/>
</dbReference>
<dbReference type="EMBL" id="PDOB01000027">
    <property type="protein sequence ID" value="PIL38864.1"/>
    <property type="molecule type" value="Genomic_DNA"/>
</dbReference>
<dbReference type="InterPro" id="IPR010751">
    <property type="entry name" value="TrfA"/>
</dbReference>
<comment type="caution">
    <text evidence="2">The sequence shown here is derived from an EMBL/GenBank/DDBJ whole genome shotgun (WGS) entry which is preliminary data.</text>
</comment>
<dbReference type="AlphaFoldDB" id="A0A2G8SYP1"/>
<organism evidence="2 3">
    <name type="scientific">Massilia psychrophila</name>
    <dbReference type="NCBI Taxonomy" id="1603353"/>
    <lineage>
        <taxon>Bacteria</taxon>
        <taxon>Pseudomonadati</taxon>
        <taxon>Pseudomonadota</taxon>
        <taxon>Betaproteobacteria</taxon>
        <taxon>Burkholderiales</taxon>
        <taxon>Oxalobacteraceae</taxon>
        <taxon>Telluria group</taxon>
        <taxon>Massilia</taxon>
    </lineage>
</organism>
<evidence type="ECO:0000313" key="3">
    <source>
        <dbReference type="Proteomes" id="UP000228593"/>
    </source>
</evidence>
<evidence type="ECO:0000256" key="1">
    <source>
        <dbReference type="SAM" id="MobiDB-lite"/>
    </source>
</evidence>
<proteinExistence type="predicted"/>
<name>A0A2G8SYP1_9BURK</name>
<reference evidence="2 3" key="1">
    <citation type="submission" date="2017-10" db="EMBL/GenBank/DDBJ databases">
        <title>Massilia psychrophilum sp. nov., a novel purple-pigmented bacterium isolated from Tianshan glacier, Xinjiang Municipality, China.</title>
        <authorList>
            <person name="Wang H."/>
        </authorList>
    </citation>
    <scope>NUCLEOTIDE SEQUENCE [LARGE SCALE GENOMIC DNA]</scope>
    <source>
        <strain evidence="2 3">JCM 30813</strain>
    </source>
</reference>
<evidence type="ECO:0000313" key="2">
    <source>
        <dbReference type="EMBL" id="PIL38864.1"/>
    </source>
</evidence>
<keyword evidence="3" id="KW-1185">Reference proteome</keyword>